<evidence type="ECO:0000256" key="4">
    <source>
        <dbReference type="ARBA" id="ARBA00023239"/>
    </source>
</evidence>
<keyword evidence="3" id="KW-0663">Pyridoxal phosphate</keyword>
<dbReference type="InterPro" id="IPR001926">
    <property type="entry name" value="TrpB-like_PALP"/>
</dbReference>
<dbReference type="GO" id="GO:0030170">
    <property type="term" value="F:pyridoxal phosphate binding"/>
    <property type="evidence" value="ECO:0007669"/>
    <property type="project" value="InterPro"/>
</dbReference>
<dbReference type="FunFam" id="3.40.50.1100:FF:000005">
    <property type="entry name" value="Threonine dehydratase catabolic"/>
    <property type="match status" value="1"/>
</dbReference>
<proteinExistence type="inferred from homology"/>
<dbReference type="PROSITE" id="PS00165">
    <property type="entry name" value="DEHYDRATASE_SER_THR"/>
    <property type="match status" value="1"/>
</dbReference>
<keyword evidence="4" id="KW-0456">Lyase</keyword>
<evidence type="ECO:0000256" key="3">
    <source>
        <dbReference type="ARBA" id="ARBA00022898"/>
    </source>
</evidence>
<name>A0A382F1X6_9ZZZZ</name>
<protein>
    <recommendedName>
        <fullName evidence="5">Tryptophan synthase beta chain-like PALP domain-containing protein</fullName>
    </recommendedName>
</protein>
<comment type="cofactor">
    <cofactor evidence="1">
        <name>pyridoxal 5'-phosphate</name>
        <dbReference type="ChEBI" id="CHEBI:597326"/>
    </cofactor>
</comment>
<dbReference type="GO" id="GO:0009097">
    <property type="term" value="P:isoleucine biosynthetic process"/>
    <property type="evidence" value="ECO:0007669"/>
    <property type="project" value="TreeGrafter"/>
</dbReference>
<evidence type="ECO:0000256" key="2">
    <source>
        <dbReference type="ARBA" id="ARBA00010869"/>
    </source>
</evidence>
<dbReference type="EMBL" id="UINC01047192">
    <property type="protein sequence ID" value="SVB56141.1"/>
    <property type="molecule type" value="Genomic_DNA"/>
</dbReference>
<dbReference type="Gene3D" id="3.40.50.1100">
    <property type="match status" value="2"/>
</dbReference>
<dbReference type="CDD" id="cd01562">
    <property type="entry name" value="Thr-dehyd"/>
    <property type="match status" value="1"/>
</dbReference>
<evidence type="ECO:0000313" key="6">
    <source>
        <dbReference type="EMBL" id="SVB56141.1"/>
    </source>
</evidence>
<gene>
    <name evidence="6" type="ORF">METZ01_LOCUS208995</name>
</gene>
<dbReference type="GO" id="GO:0006567">
    <property type="term" value="P:L-threonine catabolic process"/>
    <property type="evidence" value="ECO:0007669"/>
    <property type="project" value="TreeGrafter"/>
</dbReference>
<dbReference type="AlphaFoldDB" id="A0A382F1X6"/>
<sequence>MSLPNLDDVRAAADRIAGLVRRTPQISAKFCRDALPGNLPLNLKLECLQVSGSFKARGAMSKLTTLNDEAKGRGLITASGGNHGLGVAYAGHSAGVPVTIYLPGNTPHSKADQLRRWGAEVRFHGDVWDDANREAVAVAERDGKTYIHPFADPDVIAGQGTISLEVLNDAPDTDILFASIGGGGLISGTAMAAKALKPDIKVIGVEPTGAPTLRESVAAGELVELPAIHTEANTLAPRRSEEINLALIQKNVDEIVLVTDEQMRDAARWLWREFGIGVELSAAASIAALQSEAFLPDGGAVCTVLVCGAGKDGIS</sequence>
<dbReference type="InterPro" id="IPR036052">
    <property type="entry name" value="TrpB-like_PALP_sf"/>
</dbReference>
<dbReference type="Pfam" id="PF00291">
    <property type="entry name" value="PALP"/>
    <property type="match status" value="1"/>
</dbReference>
<reference evidence="6" key="1">
    <citation type="submission" date="2018-05" db="EMBL/GenBank/DDBJ databases">
        <authorList>
            <person name="Lanie J.A."/>
            <person name="Ng W.-L."/>
            <person name="Kazmierczak K.M."/>
            <person name="Andrzejewski T.M."/>
            <person name="Davidsen T.M."/>
            <person name="Wayne K.J."/>
            <person name="Tettelin H."/>
            <person name="Glass J.I."/>
            <person name="Rusch D."/>
            <person name="Podicherti R."/>
            <person name="Tsui H.-C.T."/>
            <person name="Winkler M.E."/>
        </authorList>
    </citation>
    <scope>NUCLEOTIDE SEQUENCE</scope>
</reference>
<dbReference type="SUPFAM" id="SSF53686">
    <property type="entry name" value="Tryptophan synthase beta subunit-like PLP-dependent enzymes"/>
    <property type="match status" value="1"/>
</dbReference>
<evidence type="ECO:0000259" key="5">
    <source>
        <dbReference type="Pfam" id="PF00291"/>
    </source>
</evidence>
<dbReference type="GO" id="GO:0003941">
    <property type="term" value="F:L-serine ammonia-lyase activity"/>
    <property type="evidence" value="ECO:0007669"/>
    <property type="project" value="TreeGrafter"/>
</dbReference>
<comment type="similarity">
    <text evidence="2">Belongs to the serine/threonine dehydratase family.</text>
</comment>
<dbReference type="PANTHER" id="PTHR48078">
    <property type="entry name" value="THREONINE DEHYDRATASE, MITOCHONDRIAL-RELATED"/>
    <property type="match status" value="1"/>
</dbReference>
<dbReference type="GO" id="GO:0004794">
    <property type="term" value="F:threonine deaminase activity"/>
    <property type="evidence" value="ECO:0007669"/>
    <property type="project" value="TreeGrafter"/>
</dbReference>
<dbReference type="PANTHER" id="PTHR48078:SF6">
    <property type="entry name" value="L-THREONINE DEHYDRATASE CATABOLIC TDCB"/>
    <property type="match status" value="1"/>
</dbReference>
<dbReference type="InterPro" id="IPR050147">
    <property type="entry name" value="Ser/Thr_Dehydratase"/>
</dbReference>
<dbReference type="InterPro" id="IPR000634">
    <property type="entry name" value="Ser/Thr_deHydtase_PyrdxlP-BS"/>
</dbReference>
<feature type="domain" description="Tryptophan synthase beta chain-like PALP" evidence="5">
    <location>
        <begin position="18"/>
        <end position="307"/>
    </location>
</feature>
<dbReference type="GO" id="GO:0006565">
    <property type="term" value="P:L-serine catabolic process"/>
    <property type="evidence" value="ECO:0007669"/>
    <property type="project" value="TreeGrafter"/>
</dbReference>
<organism evidence="6">
    <name type="scientific">marine metagenome</name>
    <dbReference type="NCBI Taxonomy" id="408172"/>
    <lineage>
        <taxon>unclassified sequences</taxon>
        <taxon>metagenomes</taxon>
        <taxon>ecological metagenomes</taxon>
    </lineage>
</organism>
<evidence type="ECO:0000256" key="1">
    <source>
        <dbReference type="ARBA" id="ARBA00001933"/>
    </source>
</evidence>
<accession>A0A382F1X6</accession>